<keyword evidence="2" id="KW-1185">Reference proteome</keyword>
<name>A0ABR3MD05_9TELE</name>
<sequence>MWVEEREKEKGRERRMYWMPYMEAKGEDKVVYRMAEVGSGHGEPASVTQAPTAAPGLPLTLPFTPRNPSINLLSSGVRHTTADSERKVLSEKDGLWGHVTVTPVSQAAVSRGHSVQVRSRYVGRGVVQGSRAGQACDQRRRAEGVEQPGEISARRANRGRFNFRYKVCLREEEEN</sequence>
<comment type="caution">
    <text evidence="1">The sequence shown here is derived from an EMBL/GenBank/DDBJ whole genome shotgun (WGS) entry which is preliminary data.</text>
</comment>
<dbReference type="Proteomes" id="UP001558613">
    <property type="component" value="Unassembled WGS sequence"/>
</dbReference>
<accession>A0ABR3MD05</accession>
<gene>
    <name evidence="1" type="ORF">QQF64_005694</name>
</gene>
<evidence type="ECO:0000313" key="2">
    <source>
        <dbReference type="Proteomes" id="UP001558613"/>
    </source>
</evidence>
<dbReference type="EMBL" id="JAYMGO010000013">
    <property type="protein sequence ID" value="KAL1262955.1"/>
    <property type="molecule type" value="Genomic_DNA"/>
</dbReference>
<organism evidence="1 2">
    <name type="scientific">Cirrhinus molitorella</name>
    <name type="common">mud carp</name>
    <dbReference type="NCBI Taxonomy" id="172907"/>
    <lineage>
        <taxon>Eukaryota</taxon>
        <taxon>Metazoa</taxon>
        <taxon>Chordata</taxon>
        <taxon>Craniata</taxon>
        <taxon>Vertebrata</taxon>
        <taxon>Euteleostomi</taxon>
        <taxon>Actinopterygii</taxon>
        <taxon>Neopterygii</taxon>
        <taxon>Teleostei</taxon>
        <taxon>Ostariophysi</taxon>
        <taxon>Cypriniformes</taxon>
        <taxon>Cyprinidae</taxon>
        <taxon>Labeoninae</taxon>
        <taxon>Labeonini</taxon>
        <taxon>Cirrhinus</taxon>
    </lineage>
</organism>
<proteinExistence type="predicted"/>
<reference evidence="1 2" key="1">
    <citation type="submission" date="2023-09" db="EMBL/GenBank/DDBJ databases">
        <authorList>
            <person name="Wang M."/>
        </authorList>
    </citation>
    <scope>NUCLEOTIDE SEQUENCE [LARGE SCALE GENOMIC DNA]</scope>
    <source>
        <strain evidence="1">GT-2023</strain>
        <tissue evidence="1">Liver</tissue>
    </source>
</reference>
<protein>
    <submittedName>
        <fullName evidence="1">Uncharacterized protein</fullName>
    </submittedName>
</protein>
<evidence type="ECO:0000313" key="1">
    <source>
        <dbReference type="EMBL" id="KAL1262955.1"/>
    </source>
</evidence>